<dbReference type="Proteomes" id="UP000766486">
    <property type="component" value="Unassembled WGS sequence"/>
</dbReference>
<feature type="transmembrane region" description="Helical" evidence="1">
    <location>
        <begin position="239"/>
        <end position="259"/>
    </location>
</feature>
<evidence type="ECO:0000313" key="4">
    <source>
        <dbReference type="Proteomes" id="UP000766486"/>
    </source>
</evidence>
<reference evidence="3 4" key="1">
    <citation type="submission" date="2019-06" db="EMBL/GenBank/DDBJ databases">
        <authorList>
            <person name="Broberg M."/>
        </authorList>
    </citation>
    <scope>NUCLEOTIDE SEQUENCE [LARGE SCALE GENOMIC DNA]</scope>
</reference>
<keyword evidence="4" id="KW-1185">Reference proteome</keyword>
<protein>
    <recommendedName>
        <fullName evidence="2">DUF6594 domain-containing protein</fullName>
    </recommendedName>
</protein>
<evidence type="ECO:0000259" key="2">
    <source>
        <dbReference type="Pfam" id="PF20237"/>
    </source>
</evidence>
<keyword evidence="1" id="KW-0812">Transmembrane</keyword>
<dbReference type="Pfam" id="PF20237">
    <property type="entry name" value="DUF6594"/>
    <property type="match status" value="1"/>
</dbReference>
<dbReference type="EMBL" id="CABFNS010000798">
    <property type="protein sequence ID" value="VUC29070.1"/>
    <property type="molecule type" value="Genomic_DNA"/>
</dbReference>
<dbReference type="PANTHER" id="PTHR34502">
    <property type="entry name" value="DUF6594 DOMAIN-CONTAINING PROTEIN-RELATED"/>
    <property type="match status" value="1"/>
</dbReference>
<accession>A0ABY6UFQ1</accession>
<comment type="caution">
    <text evidence="3">The sequence shown here is derived from an EMBL/GenBank/DDBJ whole genome shotgun (WGS) entry which is preliminary data.</text>
</comment>
<name>A0ABY6UFQ1_BIOOC</name>
<evidence type="ECO:0000313" key="3">
    <source>
        <dbReference type="EMBL" id="VUC29070.1"/>
    </source>
</evidence>
<proteinExistence type="predicted"/>
<organism evidence="3 4">
    <name type="scientific">Bionectria ochroleuca</name>
    <name type="common">Gliocladium roseum</name>
    <dbReference type="NCBI Taxonomy" id="29856"/>
    <lineage>
        <taxon>Eukaryota</taxon>
        <taxon>Fungi</taxon>
        <taxon>Dikarya</taxon>
        <taxon>Ascomycota</taxon>
        <taxon>Pezizomycotina</taxon>
        <taxon>Sordariomycetes</taxon>
        <taxon>Hypocreomycetidae</taxon>
        <taxon>Hypocreales</taxon>
        <taxon>Bionectriaceae</taxon>
        <taxon>Clonostachys</taxon>
    </lineage>
</organism>
<keyword evidence="1" id="KW-1133">Transmembrane helix</keyword>
<dbReference type="PANTHER" id="PTHR34502:SF5">
    <property type="entry name" value="DUF6594 DOMAIN-CONTAINING PROTEIN"/>
    <property type="match status" value="1"/>
</dbReference>
<gene>
    <name evidence="3" type="ORF">CLO192961_LOCUS252122</name>
</gene>
<keyword evidence="1" id="KW-0472">Membrane</keyword>
<sequence length="297" mass="33797">MCANAEDTEKGNSLRDNPCGGYPRLAKFMADIPDVAIFSRFLDVSTENLLHYQAELHEIRSLLKEIQENDRDLKAGRDRNVYEFNSSMLRESYLSNPDDDSDPDLERAHFEGKRQWETILRARRTIKEYHKALLLHRQIVNLPQPPQGQVDSLNDWMRRPTRGNMYLKGSDGELWKDAKLNELMTMEQPTSDDTSTSTIRVVKLYHSIIGQFIHDEPDEQHMKNTIVYRNNGAIRVVRGAKTLVACMIPILGIVVLYYVKHQGARLGVIAAFTAIFSVTLSTFTPAAIKDIFSATAA</sequence>
<feature type="domain" description="DUF6594" evidence="2">
    <location>
        <begin position="22"/>
        <end position="297"/>
    </location>
</feature>
<dbReference type="InterPro" id="IPR046529">
    <property type="entry name" value="DUF6594"/>
</dbReference>
<feature type="transmembrane region" description="Helical" evidence="1">
    <location>
        <begin position="266"/>
        <end position="288"/>
    </location>
</feature>
<evidence type="ECO:0000256" key="1">
    <source>
        <dbReference type="SAM" id="Phobius"/>
    </source>
</evidence>